<feature type="domain" description="DUF4830" evidence="1">
    <location>
        <begin position="58"/>
        <end position="141"/>
    </location>
</feature>
<dbReference type="KEGG" id="sman:C12CBH8_21950"/>
<dbReference type="AlphaFoldDB" id="A0A7I8D410"/>
<gene>
    <name evidence="2" type="ORF">C12CBH8_21950</name>
</gene>
<dbReference type="RefSeq" id="WP_090264741.1">
    <property type="nucleotide sequence ID" value="NZ_AP023321.1"/>
</dbReference>
<evidence type="ECO:0000259" key="1">
    <source>
        <dbReference type="Pfam" id="PF16112"/>
    </source>
</evidence>
<keyword evidence="3" id="KW-1185">Reference proteome</keyword>
<protein>
    <recommendedName>
        <fullName evidence="1">DUF4830 domain-containing protein</fullName>
    </recommendedName>
</protein>
<evidence type="ECO:0000313" key="2">
    <source>
        <dbReference type="EMBL" id="BCI61556.1"/>
    </source>
</evidence>
<reference evidence="3" key="1">
    <citation type="submission" date="2020-07" db="EMBL/GenBank/DDBJ databases">
        <title>Complete genome sequencing of Clostridia bacterium strain 12CBH8.</title>
        <authorList>
            <person name="Sakamoto M."/>
            <person name="Murakami T."/>
            <person name="Mori H."/>
        </authorList>
    </citation>
    <scope>NUCLEOTIDE SEQUENCE [LARGE SCALE GENOMIC DNA]</scope>
    <source>
        <strain evidence="3">12CBH8</strain>
    </source>
</reference>
<dbReference type="InterPro" id="IPR032257">
    <property type="entry name" value="DUF4830"/>
</dbReference>
<proteinExistence type="predicted"/>
<dbReference type="Proteomes" id="UP000593890">
    <property type="component" value="Chromosome"/>
</dbReference>
<dbReference type="Pfam" id="PF16112">
    <property type="entry name" value="DUF4830"/>
    <property type="match status" value="1"/>
</dbReference>
<dbReference type="EMBL" id="AP023321">
    <property type="protein sequence ID" value="BCI61556.1"/>
    <property type="molecule type" value="Genomic_DNA"/>
</dbReference>
<accession>A0A7I8D410</accession>
<evidence type="ECO:0000313" key="3">
    <source>
        <dbReference type="Proteomes" id="UP000593890"/>
    </source>
</evidence>
<name>A0A7I8D410_9FIRM</name>
<organism evidence="2 3">
    <name type="scientific">Solibaculum mannosilyticum</name>
    <dbReference type="NCBI Taxonomy" id="2780922"/>
    <lineage>
        <taxon>Bacteria</taxon>
        <taxon>Bacillati</taxon>
        <taxon>Bacillota</taxon>
        <taxon>Clostridia</taxon>
        <taxon>Eubacteriales</taxon>
        <taxon>Oscillospiraceae</taxon>
        <taxon>Solibaculum</taxon>
    </lineage>
</organism>
<sequence>MIVSIKRNFRRIAGFAAVAVGVAILLGVLLFSGGNTAASAAAGTQNFSAANAQERIQFIAQYGWEVEEDPVEVAEVAIPAQFNEVYETYNSIQKKQGFDLSRYQGKRVKRWCYQITNYPGYDGEVRVNLLVCDNKVVGGDVSSVALDGFMHGFTLP</sequence>